<dbReference type="AlphaFoldDB" id="A0A6G8S7G4"/>
<evidence type="ECO:0000313" key="3">
    <source>
        <dbReference type="Proteomes" id="UP000501939"/>
    </source>
</evidence>
<evidence type="ECO:0000313" key="2">
    <source>
        <dbReference type="EMBL" id="QIO10097.1"/>
    </source>
</evidence>
<feature type="chain" id="PRO_5026348856" description="Porin" evidence="1">
    <location>
        <begin position="24"/>
        <end position="256"/>
    </location>
</feature>
<dbReference type="Pfam" id="PF09694">
    <property type="entry name" value="Gcw_chp"/>
    <property type="match status" value="1"/>
</dbReference>
<name>A0A6G8S7G4_9GAMM</name>
<dbReference type="KEGG" id="alj:G8D99_14505"/>
<gene>
    <name evidence="2" type="ORF">G8D99_14505</name>
</gene>
<evidence type="ECO:0000256" key="1">
    <source>
        <dbReference type="SAM" id="SignalP"/>
    </source>
</evidence>
<reference evidence="2 3" key="1">
    <citation type="submission" date="2020-03" db="EMBL/GenBank/DDBJ databases">
        <authorList>
            <person name="Zhu W."/>
        </authorList>
    </citation>
    <scope>NUCLEOTIDE SEQUENCE [LARGE SCALE GENOMIC DNA]</scope>
    <source>
        <strain evidence="2 3">185</strain>
    </source>
</reference>
<protein>
    <recommendedName>
        <fullName evidence="4">Porin</fullName>
    </recommendedName>
</protein>
<evidence type="ECO:0008006" key="4">
    <source>
        <dbReference type="Google" id="ProtNLM"/>
    </source>
</evidence>
<proteinExistence type="predicted"/>
<dbReference type="RefSeq" id="WP_166327091.1">
    <property type="nucleotide sequence ID" value="NZ_CP049916.1"/>
</dbReference>
<dbReference type="NCBIfam" id="TIGR02001">
    <property type="entry name" value="gcw_chp"/>
    <property type="match status" value="1"/>
</dbReference>
<organism evidence="2 3">
    <name type="scientific">Acinetobacter lanii</name>
    <dbReference type="NCBI Taxonomy" id="2715163"/>
    <lineage>
        <taxon>Bacteria</taxon>
        <taxon>Pseudomonadati</taxon>
        <taxon>Pseudomonadota</taxon>
        <taxon>Gammaproteobacteria</taxon>
        <taxon>Moraxellales</taxon>
        <taxon>Moraxellaceae</taxon>
        <taxon>Acinetobacter</taxon>
    </lineage>
</organism>
<keyword evidence="1" id="KW-0732">Signal</keyword>
<dbReference type="EMBL" id="CP049916">
    <property type="protein sequence ID" value="QIO10097.1"/>
    <property type="molecule type" value="Genomic_DNA"/>
</dbReference>
<dbReference type="Proteomes" id="UP000501939">
    <property type="component" value="Chromosome"/>
</dbReference>
<sequence>MPRALYKKILATMMMLSSTAVWAEVEEATPTHTFSGNIGVVSKYVYRGSVENHDLSIQGGLGYVHKSGFLAEYWGSTLDYDPSDESRNNSFENDFYIGYGRELTENLSFNTKLAAYFYHRGGSVYNDDRSEKRRTTGTEWVSEVAYKNLAVNLGVALSDVNYGNAGDVYLSAAYSYPLPYDFALNTLVGVNIFNSSQDDSMISTTEDLVLNELRFGVGKSFPDVGVDMTLDYIWGGKDRENGNLDDHLVFGVSYSF</sequence>
<keyword evidence="3" id="KW-1185">Reference proteome</keyword>
<accession>A0A6G8S7G4</accession>
<feature type="signal peptide" evidence="1">
    <location>
        <begin position="1"/>
        <end position="23"/>
    </location>
</feature>
<dbReference type="InterPro" id="IPR010239">
    <property type="entry name" value="CHP02001"/>
</dbReference>